<organism evidence="2">
    <name type="scientific">bioreactor metagenome</name>
    <dbReference type="NCBI Taxonomy" id="1076179"/>
    <lineage>
        <taxon>unclassified sequences</taxon>
        <taxon>metagenomes</taxon>
        <taxon>ecological metagenomes</taxon>
    </lineage>
</organism>
<feature type="compositionally biased region" description="Basic residues" evidence="1">
    <location>
        <begin position="97"/>
        <end position="116"/>
    </location>
</feature>
<evidence type="ECO:0000313" key="2">
    <source>
        <dbReference type="EMBL" id="MPM99678.1"/>
    </source>
</evidence>
<protein>
    <submittedName>
        <fullName evidence="2">Uncharacterized protein</fullName>
    </submittedName>
</protein>
<name>A0A645EEY3_9ZZZZ</name>
<feature type="region of interest" description="Disordered" evidence="1">
    <location>
        <begin position="1"/>
        <end position="117"/>
    </location>
</feature>
<feature type="compositionally biased region" description="Basic and acidic residues" evidence="1">
    <location>
        <begin position="169"/>
        <end position="183"/>
    </location>
</feature>
<dbReference type="AlphaFoldDB" id="A0A645EEY3"/>
<evidence type="ECO:0000256" key="1">
    <source>
        <dbReference type="SAM" id="MobiDB-lite"/>
    </source>
</evidence>
<comment type="caution">
    <text evidence="2">The sequence shown here is derived from an EMBL/GenBank/DDBJ whole genome shotgun (WGS) entry which is preliminary data.</text>
</comment>
<sequence>MVKYERSRKNRRSLPCTERDEPPENRNPGGTIHGLSVRHEMRSLRKPRRSRHGGADDSDLPDLHLRVQERRRRRPALPGRGRGVYLHAPRKPEPHGRRGKDRRARRRRGCGRRGVRNGRDRVRSLDCVVGRGPRRRREVPLRLHVLPHEPPVPAFRHPDHVHGSHRPRGREGRHEAEHPDDLLRVPGEPDDGHRRHRRPREDRP</sequence>
<reference evidence="2" key="1">
    <citation type="submission" date="2019-08" db="EMBL/GenBank/DDBJ databases">
        <authorList>
            <person name="Kucharzyk K."/>
            <person name="Murdoch R.W."/>
            <person name="Higgins S."/>
            <person name="Loffler F."/>
        </authorList>
    </citation>
    <scope>NUCLEOTIDE SEQUENCE</scope>
</reference>
<feature type="region of interest" description="Disordered" evidence="1">
    <location>
        <begin position="148"/>
        <end position="204"/>
    </location>
</feature>
<gene>
    <name evidence="2" type="ORF">SDC9_146872</name>
</gene>
<dbReference type="EMBL" id="VSSQ01045768">
    <property type="protein sequence ID" value="MPM99678.1"/>
    <property type="molecule type" value="Genomic_DNA"/>
</dbReference>
<accession>A0A645EEY3</accession>
<proteinExistence type="predicted"/>